<dbReference type="InterPro" id="IPR000595">
    <property type="entry name" value="cNMP-bd_dom"/>
</dbReference>
<dbReference type="OrthoDB" id="7506088at2"/>
<dbReference type="SUPFAM" id="SSF51206">
    <property type="entry name" value="cAMP-binding domain-like"/>
    <property type="match status" value="1"/>
</dbReference>
<dbReference type="GO" id="GO:0005829">
    <property type="term" value="C:cytosol"/>
    <property type="evidence" value="ECO:0007669"/>
    <property type="project" value="TreeGrafter"/>
</dbReference>
<dbReference type="RefSeq" id="WP_081858448.1">
    <property type="nucleotide sequence ID" value="NZ_JOKI01000006.1"/>
</dbReference>
<dbReference type="InterPro" id="IPR014710">
    <property type="entry name" value="RmlC-like_jellyroll"/>
</dbReference>
<evidence type="ECO:0000256" key="1">
    <source>
        <dbReference type="ARBA" id="ARBA00023015"/>
    </source>
</evidence>
<dbReference type="CDD" id="cd00038">
    <property type="entry name" value="CAP_ED"/>
    <property type="match status" value="1"/>
</dbReference>
<dbReference type="Gene3D" id="2.60.120.10">
    <property type="entry name" value="Jelly Rolls"/>
    <property type="match status" value="1"/>
</dbReference>
<dbReference type="SUPFAM" id="SSF46785">
    <property type="entry name" value="Winged helix' DNA-binding domain"/>
    <property type="match status" value="1"/>
</dbReference>
<dbReference type="AlphaFoldDB" id="A0A922TA68"/>
<keyword evidence="6" id="KW-1185">Reference proteome</keyword>
<keyword evidence="3" id="KW-0804">Transcription</keyword>
<dbReference type="Pfam" id="PF13545">
    <property type="entry name" value="HTH_Crp_2"/>
    <property type="match status" value="1"/>
</dbReference>
<sequence>MQTFNTLLQSLQPAELERVAPHFERVELKRGDVLFESLAPIGHAYFFESGLSSEVATSDGKSIEIGCVGREGFSGAALALGVDRTPHRSFMQAGGEALRIPASVFQAKLEENVAFRHTVLRYVHVFQVQIAATALADGRSTVEQRLARWVLMAQDRLGDELPLTHEFFALMLGVRRPSVTDAIHALESTRCIRAERGLVTVRNRKTLEALAGGSYGVPEAEYDRLIHAP</sequence>
<feature type="domain" description="HTH crp-type" evidence="4">
    <location>
        <begin position="140"/>
        <end position="205"/>
    </location>
</feature>
<evidence type="ECO:0000313" key="6">
    <source>
        <dbReference type="Proteomes" id="UP000052167"/>
    </source>
</evidence>
<protein>
    <recommendedName>
        <fullName evidence="4">HTH crp-type domain-containing protein</fullName>
    </recommendedName>
</protein>
<dbReference type="GO" id="GO:0003700">
    <property type="term" value="F:DNA-binding transcription factor activity"/>
    <property type="evidence" value="ECO:0007669"/>
    <property type="project" value="TreeGrafter"/>
</dbReference>
<reference evidence="5 6" key="1">
    <citation type="submission" date="2014-06" db="EMBL/GenBank/DDBJ databases">
        <title>Rhizobium pelagicum/R2-400B4.</title>
        <authorList>
            <person name="Kimes N.E."/>
            <person name="Lopez-Perez M."/>
        </authorList>
    </citation>
    <scope>NUCLEOTIDE SEQUENCE [LARGE SCALE GENOMIC DNA]</scope>
    <source>
        <strain evidence="5 6">R2-400B4</strain>
    </source>
</reference>
<organism evidence="5 6">
    <name type="scientific">Pseudorhizobium pelagicum</name>
    <dbReference type="NCBI Taxonomy" id="1509405"/>
    <lineage>
        <taxon>Bacteria</taxon>
        <taxon>Pseudomonadati</taxon>
        <taxon>Pseudomonadota</taxon>
        <taxon>Alphaproteobacteria</taxon>
        <taxon>Hyphomicrobiales</taxon>
        <taxon>Rhizobiaceae</taxon>
        <taxon>Rhizobium/Agrobacterium group</taxon>
        <taxon>Pseudorhizobium</taxon>
    </lineage>
</organism>
<dbReference type="Proteomes" id="UP000052167">
    <property type="component" value="Unassembled WGS sequence"/>
</dbReference>
<dbReference type="Gene3D" id="1.10.10.10">
    <property type="entry name" value="Winged helix-like DNA-binding domain superfamily/Winged helix DNA-binding domain"/>
    <property type="match status" value="1"/>
</dbReference>
<keyword evidence="1" id="KW-0805">Transcription regulation</keyword>
<evidence type="ECO:0000313" key="5">
    <source>
        <dbReference type="EMBL" id="KEQ04760.1"/>
    </source>
</evidence>
<dbReference type="InterPro" id="IPR050397">
    <property type="entry name" value="Env_Response_Regulators"/>
</dbReference>
<dbReference type="PROSITE" id="PS51063">
    <property type="entry name" value="HTH_CRP_2"/>
    <property type="match status" value="1"/>
</dbReference>
<evidence type="ECO:0000259" key="4">
    <source>
        <dbReference type="PROSITE" id="PS51063"/>
    </source>
</evidence>
<dbReference type="InterPro" id="IPR012318">
    <property type="entry name" value="HTH_CRP"/>
</dbReference>
<accession>A0A922TA68</accession>
<dbReference type="InterPro" id="IPR036390">
    <property type="entry name" value="WH_DNA-bd_sf"/>
</dbReference>
<evidence type="ECO:0000256" key="2">
    <source>
        <dbReference type="ARBA" id="ARBA00023125"/>
    </source>
</evidence>
<dbReference type="PANTHER" id="PTHR24567:SF74">
    <property type="entry name" value="HTH-TYPE TRANSCRIPTIONAL REGULATOR ARCR"/>
    <property type="match status" value="1"/>
</dbReference>
<dbReference type="GO" id="GO:0003677">
    <property type="term" value="F:DNA binding"/>
    <property type="evidence" value="ECO:0007669"/>
    <property type="project" value="UniProtKB-KW"/>
</dbReference>
<dbReference type="InterPro" id="IPR018490">
    <property type="entry name" value="cNMP-bd_dom_sf"/>
</dbReference>
<dbReference type="PANTHER" id="PTHR24567">
    <property type="entry name" value="CRP FAMILY TRANSCRIPTIONAL REGULATORY PROTEIN"/>
    <property type="match status" value="1"/>
</dbReference>
<dbReference type="InterPro" id="IPR036388">
    <property type="entry name" value="WH-like_DNA-bd_sf"/>
</dbReference>
<dbReference type="EMBL" id="JOKJ01000023">
    <property type="protein sequence ID" value="KEQ04760.1"/>
    <property type="molecule type" value="Genomic_DNA"/>
</dbReference>
<keyword evidence="2" id="KW-0238">DNA-binding</keyword>
<proteinExistence type="predicted"/>
<comment type="caution">
    <text evidence="5">The sequence shown here is derived from an EMBL/GenBank/DDBJ whole genome shotgun (WGS) entry which is preliminary data.</text>
</comment>
<evidence type="ECO:0000256" key="3">
    <source>
        <dbReference type="ARBA" id="ARBA00023163"/>
    </source>
</evidence>
<name>A0A922TA68_9HYPH</name>
<gene>
    <name evidence="5" type="ORF">GV68_12275</name>
</gene>